<evidence type="ECO:0000313" key="3">
    <source>
        <dbReference type="EMBL" id="AUB84732.1"/>
    </source>
</evidence>
<dbReference type="Proteomes" id="UP000232638">
    <property type="component" value="Chromosome"/>
</dbReference>
<dbReference type="Pfam" id="PF00459">
    <property type="entry name" value="Inositol_P"/>
    <property type="match status" value="1"/>
</dbReference>
<accession>A0A2K8UGU3</accession>
<feature type="binding site" evidence="2">
    <location>
        <position position="65"/>
    </location>
    <ligand>
        <name>Mg(2+)</name>
        <dbReference type="ChEBI" id="CHEBI:18420"/>
        <label>1</label>
        <note>catalytic</note>
    </ligand>
</feature>
<keyword evidence="4" id="KW-1185">Reference proteome</keyword>
<dbReference type="GO" id="GO:0006020">
    <property type="term" value="P:inositol metabolic process"/>
    <property type="evidence" value="ECO:0007669"/>
    <property type="project" value="TreeGrafter"/>
</dbReference>
<keyword evidence="2" id="KW-0479">Metal-binding</keyword>
<dbReference type="PANTHER" id="PTHR20854">
    <property type="entry name" value="INOSITOL MONOPHOSPHATASE"/>
    <property type="match status" value="1"/>
</dbReference>
<comment type="similarity">
    <text evidence="1">Belongs to the inositol monophosphatase superfamily.</text>
</comment>
<dbReference type="GO" id="GO:0008934">
    <property type="term" value="F:inositol monophosphate 1-phosphatase activity"/>
    <property type="evidence" value="ECO:0007669"/>
    <property type="project" value="TreeGrafter"/>
</dbReference>
<dbReference type="Gene3D" id="3.30.540.10">
    <property type="entry name" value="Fructose-1,6-Bisphosphatase, subunit A, domain 1"/>
    <property type="match status" value="1"/>
</dbReference>
<dbReference type="OrthoDB" id="9785695at2"/>
<feature type="binding site" evidence="2">
    <location>
        <position position="89"/>
    </location>
    <ligand>
        <name>Mg(2+)</name>
        <dbReference type="ChEBI" id="CHEBI:18420"/>
        <label>1</label>
        <note>catalytic</note>
    </ligand>
</feature>
<dbReference type="PRINTS" id="PR00377">
    <property type="entry name" value="IMPHPHTASES"/>
</dbReference>
<feature type="binding site" evidence="2">
    <location>
        <position position="90"/>
    </location>
    <ligand>
        <name>Mg(2+)</name>
        <dbReference type="ChEBI" id="CHEBI:18420"/>
        <label>2</label>
    </ligand>
</feature>
<comment type="cofactor">
    <cofactor evidence="2">
        <name>Mg(2+)</name>
        <dbReference type="ChEBI" id="CHEBI:18420"/>
    </cofactor>
</comment>
<dbReference type="AlphaFoldDB" id="A0A2K8UGU3"/>
<dbReference type="PANTHER" id="PTHR20854:SF4">
    <property type="entry name" value="INOSITOL-1-MONOPHOSPHATASE-RELATED"/>
    <property type="match status" value="1"/>
</dbReference>
<dbReference type="EMBL" id="CP020370">
    <property type="protein sequence ID" value="AUB84732.1"/>
    <property type="molecule type" value="Genomic_DNA"/>
</dbReference>
<protein>
    <submittedName>
        <fullName evidence="3">Inositol monophosphatase</fullName>
    </submittedName>
</protein>
<dbReference type="KEGG" id="tsy:THSYN_11190"/>
<organism evidence="3 4">
    <name type="scientific">Candidatus Thiodictyon syntrophicum</name>
    <dbReference type="NCBI Taxonomy" id="1166950"/>
    <lineage>
        <taxon>Bacteria</taxon>
        <taxon>Pseudomonadati</taxon>
        <taxon>Pseudomonadota</taxon>
        <taxon>Gammaproteobacteria</taxon>
        <taxon>Chromatiales</taxon>
        <taxon>Chromatiaceae</taxon>
        <taxon>Thiodictyon</taxon>
    </lineage>
</organism>
<feature type="binding site" evidence="2">
    <location>
        <position position="87"/>
    </location>
    <ligand>
        <name>Mg(2+)</name>
        <dbReference type="ChEBI" id="CHEBI:18420"/>
        <label>1</label>
        <note>catalytic</note>
    </ligand>
</feature>
<dbReference type="GO" id="GO:0007165">
    <property type="term" value="P:signal transduction"/>
    <property type="evidence" value="ECO:0007669"/>
    <property type="project" value="TreeGrafter"/>
</dbReference>
<sequence length="276" mass="29570">MHPDLKRLTEHLRTAAATEIMPRFHHVQSHAKADGSLVTETDAAVQTYLTAALARDHPGIPLIGEEMTVAEQEHLLLAADHSVWVLDPLDGTGNYAGGFPGFAISLALLEAGQVVQAAVLDPLRDECFCAIRGGGAWCNGVPIAPFAPGPLLGDCLAMIDFKRLPAARLPTLFRPGGFRSQRNLGASTLEWCWLAAGRFQLYLHGGQKLWDYAGGHLIAAEAGVSARLYRPYGVGPAPGLDLEPRFAVAAATPDLFERWLAFIDLPLDAPGTGPVR</sequence>
<dbReference type="InterPro" id="IPR000760">
    <property type="entry name" value="Inositol_monophosphatase-like"/>
</dbReference>
<reference evidence="3 4" key="1">
    <citation type="submission" date="2017-03" db="EMBL/GenBank/DDBJ databases">
        <title>Complete genome sequence of Candidatus 'Thiodictyon syntrophicum' sp. nov. strain Cad16T, a photolithoautotroph purple sulfur bacterium isolated from an alpine meromictic lake.</title>
        <authorList>
            <person name="Luedin S.M."/>
            <person name="Pothier J.F."/>
            <person name="Danza F."/>
            <person name="Storelli N."/>
            <person name="Wittwer M."/>
            <person name="Tonolla M."/>
        </authorList>
    </citation>
    <scope>NUCLEOTIDE SEQUENCE [LARGE SCALE GENOMIC DNA]</scope>
    <source>
        <strain evidence="3 4">Cad16T</strain>
    </source>
</reference>
<dbReference type="Gene3D" id="3.40.190.80">
    <property type="match status" value="1"/>
</dbReference>
<evidence type="ECO:0000313" key="4">
    <source>
        <dbReference type="Proteomes" id="UP000232638"/>
    </source>
</evidence>
<evidence type="ECO:0000256" key="2">
    <source>
        <dbReference type="PIRSR" id="PIRSR600760-2"/>
    </source>
</evidence>
<dbReference type="GO" id="GO:0046872">
    <property type="term" value="F:metal ion binding"/>
    <property type="evidence" value="ECO:0007669"/>
    <property type="project" value="UniProtKB-KW"/>
</dbReference>
<evidence type="ECO:0000256" key="1">
    <source>
        <dbReference type="ARBA" id="ARBA00009759"/>
    </source>
</evidence>
<dbReference type="CDD" id="cd01637">
    <property type="entry name" value="IMPase_like"/>
    <property type="match status" value="1"/>
</dbReference>
<name>A0A2K8UGU3_9GAMM</name>
<dbReference type="SUPFAM" id="SSF56655">
    <property type="entry name" value="Carbohydrate phosphatase"/>
    <property type="match status" value="1"/>
</dbReference>
<feature type="binding site" evidence="2">
    <location>
        <position position="211"/>
    </location>
    <ligand>
        <name>Mg(2+)</name>
        <dbReference type="ChEBI" id="CHEBI:18420"/>
        <label>1</label>
        <note>catalytic</note>
    </ligand>
</feature>
<gene>
    <name evidence="3" type="ORF">THSYN_11190</name>
</gene>
<proteinExistence type="inferred from homology"/>
<keyword evidence="2" id="KW-0460">Magnesium</keyword>